<feature type="domain" description="Enoyl reductase (ER)" evidence="2">
    <location>
        <begin position="25"/>
        <end position="337"/>
    </location>
</feature>
<gene>
    <name evidence="3" type="ORF">PHACADRAFT_147794</name>
</gene>
<dbReference type="Pfam" id="PF16884">
    <property type="entry name" value="ADH_N_2"/>
    <property type="match status" value="1"/>
</dbReference>
<protein>
    <recommendedName>
        <fullName evidence="2">Enoyl reductase (ER) domain-containing protein</fullName>
    </recommendedName>
</protein>
<dbReference type="SUPFAM" id="SSF50129">
    <property type="entry name" value="GroES-like"/>
    <property type="match status" value="1"/>
</dbReference>
<dbReference type="InterPro" id="IPR041694">
    <property type="entry name" value="ADH_N_2"/>
</dbReference>
<accession>K5W2L6</accession>
<dbReference type="InParanoid" id="K5W2L6"/>
<dbReference type="OrthoDB" id="809632at2759"/>
<dbReference type="Proteomes" id="UP000008370">
    <property type="component" value="Unassembled WGS sequence"/>
</dbReference>
<dbReference type="Gene3D" id="3.90.180.10">
    <property type="entry name" value="Medium-chain alcohol dehydrogenases, catalytic domain"/>
    <property type="match status" value="1"/>
</dbReference>
<dbReference type="FunCoup" id="K5W2L6">
    <property type="interactions" value="68"/>
</dbReference>
<dbReference type="PANTHER" id="PTHR43205:SF7">
    <property type="entry name" value="PROSTAGLANDIN REDUCTASE 1"/>
    <property type="match status" value="1"/>
</dbReference>
<dbReference type="InterPro" id="IPR011032">
    <property type="entry name" value="GroES-like_sf"/>
</dbReference>
<dbReference type="InterPro" id="IPR020843">
    <property type="entry name" value="ER"/>
</dbReference>
<dbReference type="CDD" id="cd05288">
    <property type="entry name" value="PGDH"/>
    <property type="match status" value="1"/>
</dbReference>
<dbReference type="InterPro" id="IPR013149">
    <property type="entry name" value="ADH-like_C"/>
</dbReference>
<dbReference type="HOGENOM" id="CLU_026673_29_1_1"/>
<dbReference type="PANTHER" id="PTHR43205">
    <property type="entry name" value="PROSTAGLANDIN REDUCTASE"/>
    <property type="match status" value="1"/>
</dbReference>
<dbReference type="KEGG" id="pco:PHACADRAFT_147794"/>
<dbReference type="GeneID" id="18908740"/>
<dbReference type="InterPro" id="IPR045010">
    <property type="entry name" value="MDR_fam"/>
</dbReference>
<proteinExistence type="predicted"/>
<dbReference type="EMBL" id="JH930474">
    <property type="protein sequence ID" value="EKM53335.1"/>
    <property type="molecule type" value="Genomic_DNA"/>
</dbReference>
<evidence type="ECO:0000256" key="1">
    <source>
        <dbReference type="ARBA" id="ARBA00023002"/>
    </source>
</evidence>
<dbReference type="Pfam" id="PF00107">
    <property type="entry name" value="ADH_zinc_N"/>
    <property type="match status" value="1"/>
</dbReference>
<sequence>MAPVKNGRLLFNEIPTGFPEPGKTTIYDEYQTIDLSSAPLNGGVLVKILVVSIDPYLRGKMRDASIKSYSPAFVPGEPISNHGVGVVLRSENANVKQGDHLYGFYNFQEYAVLPNIDNFRILKNEEKLPWAAYVGVVGMPGQTAWTGWKEYAAPQKDDVVFVTAGSGPVGSFVIQLAKLHGLKVIASAGSDDKVAFIKSIGADVAFNYKTTSTWDVLKEQGPINIYWDNVGGETLDAALFNAAKGARFIECGMISQYNSAPYTLKHLMTIVGKELHLHGFIVGTLMPKYRDEFYREVPGKVARGEIKYIEDAKKGLEWAGHAILEVQQGKNHGKSVVIVNEE</sequence>
<keyword evidence="4" id="KW-1185">Reference proteome</keyword>
<dbReference type="SMART" id="SM00829">
    <property type="entry name" value="PKS_ER"/>
    <property type="match status" value="1"/>
</dbReference>
<reference evidence="3 4" key="1">
    <citation type="journal article" date="2012" name="BMC Genomics">
        <title>Comparative genomics of the white-rot fungi, Phanerochaete carnosa and P. chrysosporium, to elucidate the genetic basis of the distinct wood types they colonize.</title>
        <authorList>
            <person name="Suzuki H."/>
            <person name="MacDonald J."/>
            <person name="Syed K."/>
            <person name="Salamov A."/>
            <person name="Hori C."/>
            <person name="Aerts A."/>
            <person name="Henrissat B."/>
            <person name="Wiebenga A."/>
            <person name="vanKuyk P.A."/>
            <person name="Barry K."/>
            <person name="Lindquist E."/>
            <person name="LaButti K."/>
            <person name="Lapidus A."/>
            <person name="Lucas S."/>
            <person name="Coutinho P."/>
            <person name="Gong Y."/>
            <person name="Samejima M."/>
            <person name="Mahadevan R."/>
            <person name="Abou-Zaid M."/>
            <person name="de Vries R.P."/>
            <person name="Igarashi K."/>
            <person name="Yadav J.S."/>
            <person name="Grigoriev I.V."/>
            <person name="Master E.R."/>
        </authorList>
    </citation>
    <scope>NUCLEOTIDE SEQUENCE [LARGE SCALE GENOMIC DNA]</scope>
    <source>
        <strain evidence="3 4">HHB-10118-sp</strain>
    </source>
</reference>
<dbReference type="SUPFAM" id="SSF51735">
    <property type="entry name" value="NAD(P)-binding Rossmann-fold domains"/>
    <property type="match status" value="1"/>
</dbReference>
<evidence type="ECO:0000313" key="4">
    <source>
        <dbReference type="Proteomes" id="UP000008370"/>
    </source>
</evidence>
<dbReference type="GO" id="GO:0016628">
    <property type="term" value="F:oxidoreductase activity, acting on the CH-CH group of donors, NAD or NADP as acceptor"/>
    <property type="evidence" value="ECO:0007669"/>
    <property type="project" value="InterPro"/>
</dbReference>
<dbReference type="AlphaFoldDB" id="K5W2L6"/>
<evidence type="ECO:0000259" key="2">
    <source>
        <dbReference type="SMART" id="SM00829"/>
    </source>
</evidence>
<dbReference type="Gene3D" id="3.40.50.720">
    <property type="entry name" value="NAD(P)-binding Rossmann-like Domain"/>
    <property type="match status" value="1"/>
</dbReference>
<organism evidence="3 4">
    <name type="scientific">Phanerochaete carnosa (strain HHB-10118-sp)</name>
    <name type="common">White-rot fungus</name>
    <name type="synonym">Peniophora carnosa</name>
    <dbReference type="NCBI Taxonomy" id="650164"/>
    <lineage>
        <taxon>Eukaryota</taxon>
        <taxon>Fungi</taxon>
        <taxon>Dikarya</taxon>
        <taxon>Basidiomycota</taxon>
        <taxon>Agaricomycotina</taxon>
        <taxon>Agaricomycetes</taxon>
        <taxon>Polyporales</taxon>
        <taxon>Phanerochaetaceae</taxon>
        <taxon>Phanerochaete</taxon>
    </lineage>
</organism>
<dbReference type="InterPro" id="IPR036291">
    <property type="entry name" value="NAD(P)-bd_dom_sf"/>
</dbReference>
<keyword evidence="1" id="KW-0560">Oxidoreductase</keyword>
<name>K5W2L6_PHACS</name>
<evidence type="ECO:0000313" key="3">
    <source>
        <dbReference type="EMBL" id="EKM53335.1"/>
    </source>
</evidence>
<dbReference type="RefSeq" id="XP_007398027.1">
    <property type="nucleotide sequence ID" value="XM_007397965.1"/>
</dbReference>